<keyword evidence="3" id="KW-0050">Antiport</keyword>
<keyword evidence="7" id="KW-0406">Ion transport</keyword>
<dbReference type="EMBL" id="HG994361">
    <property type="protein sequence ID" value="CAF2156834.1"/>
    <property type="molecule type" value="Genomic_DNA"/>
</dbReference>
<dbReference type="Pfam" id="PF00999">
    <property type="entry name" value="Na_H_Exchanger"/>
    <property type="match status" value="1"/>
</dbReference>
<feature type="transmembrane region" description="Helical" evidence="9">
    <location>
        <begin position="353"/>
        <end position="372"/>
    </location>
</feature>
<feature type="transmembrane region" description="Helical" evidence="9">
    <location>
        <begin position="296"/>
        <end position="317"/>
    </location>
</feature>
<evidence type="ECO:0000259" key="10">
    <source>
        <dbReference type="Pfam" id="PF00999"/>
    </source>
</evidence>
<dbReference type="InterPro" id="IPR038770">
    <property type="entry name" value="Na+/solute_symporter_sf"/>
</dbReference>
<dbReference type="AlphaFoldDB" id="A0A816YBY6"/>
<evidence type="ECO:0000256" key="6">
    <source>
        <dbReference type="ARBA" id="ARBA00022989"/>
    </source>
</evidence>
<evidence type="ECO:0000256" key="3">
    <source>
        <dbReference type="ARBA" id="ARBA00022449"/>
    </source>
</evidence>
<evidence type="ECO:0000256" key="7">
    <source>
        <dbReference type="ARBA" id="ARBA00023065"/>
    </source>
</evidence>
<keyword evidence="2" id="KW-0813">Transport</keyword>
<comment type="subcellular location">
    <subcellularLocation>
        <location evidence="1">Membrane</location>
        <topology evidence="1">Multi-pass membrane protein</topology>
    </subcellularLocation>
</comment>
<dbReference type="Proteomes" id="UP001295469">
    <property type="component" value="Chromosome A07"/>
</dbReference>
<dbReference type="Gene3D" id="1.20.1530.20">
    <property type="match status" value="1"/>
</dbReference>
<keyword evidence="4 9" id="KW-0812">Transmembrane</keyword>
<evidence type="ECO:0000256" key="9">
    <source>
        <dbReference type="SAM" id="Phobius"/>
    </source>
</evidence>
<keyword evidence="6 9" id="KW-1133">Transmembrane helix</keyword>
<feature type="transmembrane region" description="Helical" evidence="9">
    <location>
        <begin position="214"/>
        <end position="236"/>
    </location>
</feature>
<organism evidence="11">
    <name type="scientific">Brassica napus</name>
    <name type="common">Rape</name>
    <dbReference type="NCBI Taxonomy" id="3708"/>
    <lineage>
        <taxon>Eukaryota</taxon>
        <taxon>Viridiplantae</taxon>
        <taxon>Streptophyta</taxon>
        <taxon>Embryophyta</taxon>
        <taxon>Tracheophyta</taxon>
        <taxon>Spermatophyta</taxon>
        <taxon>Magnoliopsida</taxon>
        <taxon>eudicotyledons</taxon>
        <taxon>Gunneridae</taxon>
        <taxon>Pentapetalae</taxon>
        <taxon>rosids</taxon>
        <taxon>malvids</taxon>
        <taxon>Brassicales</taxon>
        <taxon>Brassicaceae</taxon>
        <taxon>Brassiceae</taxon>
        <taxon>Brassica</taxon>
    </lineage>
</organism>
<reference evidence="11" key="1">
    <citation type="submission" date="2021-01" db="EMBL/GenBank/DDBJ databases">
        <authorList>
            <consortium name="Genoscope - CEA"/>
            <person name="William W."/>
        </authorList>
    </citation>
    <scope>NUCLEOTIDE SEQUENCE</scope>
</reference>
<feature type="transmembrane region" description="Helical" evidence="9">
    <location>
        <begin position="119"/>
        <end position="137"/>
    </location>
</feature>
<sequence length="445" mass="49070">MASISENVVPSQDSIKRNLDALDFPGMKDMVDFDSSEELRSSVPAAWLQGRNSELPALEEICITETENKGFIQEEETLNKIQVMKRDYDETKMKELEQISVTTYNITSNAMMITQVETVAQFGVIFLLFALGLEFSAAKNELLGLLCAFLSMSSTAVVLKFLMEKNSISALHGQITVGTLILQDCAVGLLFALLPVLGGTSGVLQGMLSMAKSLAILIAFLAALFVLSRTWVPWFLKLMTSLSAQTNELYQLAAVAFCLLVAWCSDKLGLSLELGSFAAGMMISTTDLAQHTLEQVRTVLLVIVIKTVVVAIVVKVFGYNNKTAVGMSLAQIGEFAFVLLSRASNLHLIESKLYLLLLGTTALSLVTTPFLLKLIPAVVHLGVLLRWFSPDSSTEILIWEHCPLLPPCLPLKETYAISYSKIVKWTENMGWWCIMRLSLKTKDYN</sequence>
<dbReference type="InterPro" id="IPR006153">
    <property type="entry name" value="Cation/H_exchanger_TM"/>
</dbReference>
<keyword evidence="5" id="KW-0732">Signal</keyword>
<evidence type="ECO:0000256" key="4">
    <source>
        <dbReference type="ARBA" id="ARBA00022692"/>
    </source>
</evidence>
<feature type="domain" description="Cation/H+ exchanger transmembrane" evidence="10">
    <location>
        <begin position="145"/>
        <end position="298"/>
    </location>
</feature>
<evidence type="ECO:0000256" key="8">
    <source>
        <dbReference type="ARBA" id="ARBA00023136"/>
    </source>
</evidence>
<evidence type="ECO:0000256" key="1">
    <source>
        <dbReference type="ARBA" id="ARBA00004141"/>
    </source>
</evidence>
<gene>
    <name evidence="11" type="ORF">DARMORV10_A07P01190.1</name>
</gene>
<proteinExistence type="predicted"/>
<evidence type="ECO:0000313" key="11">
    <source>
        <dbReference type="EMBL" id="CAF2156834.1"/>
    </source>
</evidence>
<dbReference type="InterPro" id="IPR045158">
    <property type="entry name" value="KEA4/5/6-like"/>
</dbReference>
<protein>
    <submittedName>
        <fullName evidence="11">(rape) hypothetical protein</fullName>
    </submittedName>
</protein>
<name>A0A816YBY6_BRANA</name>
<feature type="transmembrane region" description="Helical" evidence="9">
    <location>
        <begin position="143"/>
        <end position="163"/>
    </location>
</feature>
<feature type="transmembrane region" description="Helical" evidence="9">
    <location>
        <begin position="175"/>
        <end position="194"/>
    </location>
</feature>
<evidence type="ECO:0000256" key="5">
    <source>
        <dbReference type="ARBA" id="ARBA00022729"/>
    </source>
</evidence>
<feature type="transmembrane region" description="Helical" evidence="9">
    <location>
        <begin position="323"/>
        <end position="341"/>
    </location>
</feature>
<evidence type="ECO:0000256" key="2">
    <source>
        <dbReference type="ARBA" id="ARBA00022448"/>
    </source>
</evidence>
<dbReference type="PANTHER" id="PTHR16254">
    <property type="entry name" value="POTASSIUM/PROTON ANTIPORTER-RELATED"/>
    <property type="match status" value="1"/>
</dbReference>
<keyword evidence="8 9" id="KW-0472">Membrane</keyword>
<dbReference type="PANTHER" id="PTHR16254:SF14">
    <property type="entry name" value="TRANSMEMBRANE AND COILED-COIL DOMAIN-CONTAINING PROTEIN 3"/>
    <property type="match status" value="1"/>
</dbReference>
<accession>A0A816YBY6</accession>
<dbReference type="GO" id="GO:0015386">
    <property type="term" value="F:potassium:proton antiporter activity"/>
    <property type="evidence" value="ECO:0007669"/>
    <property type="project" value="InterPro"/>
</dbReference>
<dbReference type="GO" id="GO:0016020">
    <property type="term" value="C:membrane"/>
    <property type="evidence" value="ECO:0007669"/>
    <property type="project" value="UniProtKB-SubCell"/>
</dbReference>